<dbReference type="EMBL" id="BAABGY010000006">
    <property type="protein sequence ID" value="GAA4325926.1"/>
    <property type="molecule type" value="Genomic_DNA"/>
</dbReference>
<dbReference type="PANTHER" id="PTHR32057:SF14">
    <property type="entry name" value="PROTEIN ADENYLYLTRANSFERASE SELO, MITOCHONDRIAL"/>
    <property type="match status" value="1"/>
</dbReference>
<comment type="catalytic activity">
    <reaction evidence="8">
        <text>L-seryl-[protein] + ATP = 3-O-(5'-adenylyl)-L-seryl-[protein] + diphosphate</text>
        <dbReference type="Rhea" id="RHEA:58120"/>
        <dbReference type="Rhea" id="RHEA-COMP:9863"/>
        <dbReference type="Rhea" id="RHEA-COMP:15073"/>
        <dbReference type="ChEBI" id="CHEBI:29999"/>
        <dbReference type="ChEBI" id="CHEBI:30616"/>
        <dbReference type="ChEBI" id="CHEBI:33019"/>
        <dbReference type="ChEBI" id="CHEBI:142516"/>
        <dbReference type="EC" id="2.7.7.108"/>
    </reaction>
</comment>
<gene>
    <name evidence="8" type="primary">ydiU</name>
    <name evidence="8" type="synonym">selO</name>
    <name evidence="9" type="ORF">GCM10023184_14250</name>
</gene>
<keyword evidence="5 8" id="KW-0547">Nucleotide-binding</keyword>
<comment type="catalytic activity">
    <reaction evidence="8">
        <text>L-seryl-[protein] + UTP = O-(5'-uridylyl)-L-seryl-[protein] + diphosphate</text>
        <dbReference type="Rhea" id="RHEA:64604"/>
        <dbReference type="Rhea" id="RHEA-COMP:9863"/>
        <dbReference type="Rhea" id="RHEA-COMP:16635"/>
        <dbReference type="ChEBI" id="CHEBI:29999"/>
        <dbReference type="ChEBI" id="CHEBI:33019"/>
        <dbReference type="ChEBI" id="CHEBI:46398"/>
        <dbReference type="ChEBI" id="CHEBI:156051"/>
    </reaction>
</comment>
<evidence type="ECO:0000256" key="6">
    <source>
        <dbReference type="ARBA" id="ARBA00022840"/>
    </source>
</evidence>
<feature type="active site" description="Proton acceptor" evidence="8">
    <location>
        <position position="269"/>
    </location>
</feature>
<comment type="catalytic activity">
    <reaction evidence="8">
        <text>L-tyrosyl-[protein] + ATP = O-(5'-adenylyl)-L-tyrosyl-[protein] + diphosphate</text>
        <dbReference type="Rhea" id="RHEA:54288"/>
        <dbReference type="Rhea" id="RHEA-COMP:10136"/>
        <dbReference type="Rhea" id="RHEA-COMP:13846"/>
        <dbReference type="ChEBI" id="CHEBI:30616"/>
        <dbReference type="ChEBI" id="CHEBI:33019"/>
        <dbReference type="ChEBI" id="CHEBI:46858"/>
        <dbReference type="ChEBI" id="CHEBI:83624"/>
        <dbReference type="EC" id="2.7.7.108"/>
    </reaction>
</comment>
<evidence type="ECO:0000256" key="3">
    <source>
        <dbReference type="ARBA" id="ARBA00022695"/>
    </source>
</evidence>
<evidence type="ECO:0000256" key="5">
    <source>
        <dbReference type="ARBA" id="ARBA00022741"/>
    </source>
</evidence>
<dbReference type="InterPro" id="IPR003846">
    <property type="entry name" value="SelO"/>
</dbReference>
<dbReference type="NCBIfam" id="NF000658">
    <property type="entry name" value="PRK00029.1"/>
    <property type="match status" value="1"/>
</dbReference>
<feature type="binding site" evidence="8">
    <location>
        <position position="135"/>
    </location>
    <ligand>
        <name>ATP</name>
        <dbReference type="ChEBI" id="CHEBI:30616"/>
    </ligand>
</feature>
<evidence type="ECO:0000256" key="2">
    <source>
        <dbReference type="ARBA" id="ARBA00022679"/>
    </source>
</evidence>
<dbReference type="Proteomes" id="UP001501725">
    <property type="component" value="Unassembled WGS sequence"/>
</dbReference>
<dbReference type="HAMAP" id="MF_00692">
    <property type="entry name" value="SelO"/>
    <property type="match status" value="1"/>
</dbReference>
<keyword evidence="10" id="KW-1185">Reference proteome</keyword>
<comment type="function">
    <text evidence="8">Nucleotidyltransferase involved in the post-translational modification of proteins. It can catalyze the addition of adenosine monophosphate (AMP) or uridine monophosphate (UMP) to a protein, resulting in modifications known as AMPylation and UMPylation.</text>
</comment>
<comment type="catalytic activity">
    <reaction evidence="8">
        <text>L-tyrosyl-[protein] + UTP = O-(5'-uridylyl)-L-tyrosyl-[protein] + diphosphate</text>
        <dbReference type="Rhea" id="RHEA:83887"/>
        <dbReference type="Rhea" id="RHEA-COMP:10136"/>
        <dbReference type="Rhea" id="RHEA-COMP:20238"/>
        <dbReference type="ChEBI" id="CHEBI:33019"/>
        <dbReference type="ChEBI" id="CHEBI:46398"/>
        <dbReference type="ChEBI" id="CHEBI:46858"/>
        <dbReference type="ChEBI" id="CHEBI:90602"/>
    </reaction>
</comment>
<keyword evidence="4 8" id="KW-0479">Metal-binding</keyword>
<evidence type="ECO:0000313" key="10">
    <source>
        <dbReference type="Proteomes" id="UP001501725"/>
    </source>
</evidence>
<dbReference type="PANTHER" id="PTHR32057">
    <property type="entry name" value="PROTEIN ADENYLYLTRANSFERASE SELO, MITOCHONDRIAL"/>
    <property type="match status" value="1"/>
</dbReference>
<proteinExistence type="inferred from homology"/>
<feature type="binding site" evidence="8">
    <location>
        <position position="279"/>
    </location>
    <ligand>
        <name>Mg(2+)</name>
        <dbReference type="ChEBI" id="CHEBI:18420"/>
    </ligand>
</feature>
<keyword evidence="2 8" id="KW-0808">Transferase</keyword>
<feature type="binding site" evidence="8">
    <location>
        <position position="104"/>
    </location>
    <ligand>
        <name>ATP</name>
        <dbReference type="ChEBI" id="CHEBI:30616"/>
    </ligand>
</feature>
<feature type="binding site" evidence="8">
    <location>
        <position position="270"/>
    </location>
    <ligand>
        <name>Mg(2+)</name>
        <dbReference type="ChEBI" id="CHEBI:18420"/>
    </ligand>
</feature>
<accession>A0ABP8GKU1</accession>
<comment type="similarity">
    <text evidence="1 8">Belongs to the SELO family.</text>
</comment>
<name>A0ABP8GKU1_9BACT</name>
<feature type="binding site" evidence="8">
    <location>
        <position position="123"/>
    </location>
    <ligand>
        <name>ATP</name>
        <dbReference type="ChEBI" id="CHEBI:30616"/>
    </ligand>
</feature>
<organism evidence="9 10">
    <name type="scientific">Flaviaesturariibacter amylovorans</name>
    <dbReference type="NCBI Taxonomy" id="1084520"/>
    <lineage>
        <taxon>Bacteria</taxon>
        <taxon>Pseudomonadati</taxon>
        <taxon>Bacteroidota</taxon>
        <taxon>Chitinophagia</taxon>
        <taxon>Chitinophagales</taxon>
        <taxon>Chitinophagaceae</taxon>
        <taxon>Flaviaestuariibacter</taxon>
    </lineage>
</organism>
<keyword evidence="3 8" id="KW-0548">Nucleotidyltransferase</keyword>
<evidence type="ECO:0000256" key="1">
    <source>
        <dbReference type="ARBA" id="ARBA00009747"/>
    </source>
</evidence>
<comment type="catalytic activity">
    <reaction evidence="8">
        <text>L-threonyl-[protein] + ATP = 3-O-(5'-adenylyl)-L-threonyl-[protein] + diphosphate</text>
        <dbReference type="Rhea" id="RHEA:54292"/>
        <dbReference type="Rhea" id="RHEA-COMP:11060"/>
        <dbReference type="Rhea" id="RHEA-COMP:13847"/>
        <dbReference type="ChEBI" id="CHEBI:30013"/>
        <dbReference type="ChEBI" id="CHEBI:30616"/>
        <dbReference type="ChEBI" id="CHEBI:33019"/>
        <dbReference type="ChEBI" id="CHEBI:138113"/>
        <dbReference type="EC" id="2.7.7.108"/>
    </reaction>
</comment>
<dbReference type="EC" id="2.7.7.-" evidence="8"/>
<comment type="cofactor">
    <cofactor evidence="8">
        <name>Mg(2+)</name>
        <dbReference type="ChEBI" id="CHEBI:18420"/>
    </cofactor>
    <cofactor evidence="8">
        <name>Mn(2+)</name>
        <dbReference type="ChEBI" id="CHEBI:29035"/>
    </cofactor>
</comment>
<sequence>MQQLRNSSFRKDFITRFPGDESGSRKPRQTPGVLWSKAEPTAVPEPKLLAWSEALAAELGLGAPEAQDVEILGGNRLAPTMYPYAACYAGHQFGNWAGQLGDGRAITLGELPTPSGVQELQLKGAGPTAYSRRADGRAVLRSSVREYLMSEAMHYLGVPTTRALSLVTTGEPVLRDMFYDGHPAHEPGAIVCRVAPSFLRFGNYEMPSARGEKKNLQDLVDWTIDRYFPQHQGSETRILDWFAEVVARTARLMVEWQRVGFVHGVMNTDNMSILGLTIDYGPYSFVDAFEPNFTPNTTDLPGRRYAFGKQPAVAKWNLGCLAGALLPLFGSQEALVAVLDTYDGIYWKHWFRMMGNKLGLAELTADDQALIEQAELVLGTVQPDYTIFFQLLADYIGSEQDALAHFTPSFYGTPTDDQEALLTEFIRNWTARISGEDPEAARARMQAATPRFILRNYLLSQAIEGLEKGDDSVLRELEAALREPYSNRHDKFMQKRPEWANAKAGCSMLSCSS</sequence>
<evidence type="ECO:0000256" key="7">
    <source>
        <dbReference type="ARBA" id="ARBA00022842"/>
    </source>
</evidence>
<feature type="binding site" evidence="8">
    <location>
        <position position="136"/>
    </location>
    <ligand>
        <name>ATP</name>
        <dbReference type="ChEBI" id="CHEBI:30616"/>
    </ligand>
</feature>
<reference evidence="10" key="1">
    <citation type="journal article" date="2019" name="Int. J. Syst. Evol. Microbiol.">
        <title>The Global Catalogue of Microorganisms (GCM) 10K type strain sequencing project: providing services to taxonomists for standard genome sequencing and annotation.</title>
        <authorList>
            <consortium name="The Broad Institute Genomics Platform"/>
            <consortium name="The Broad Institute Genome Sequencing Center for Infectious Disease"/>
            <person name="Wu L."/>
            <person name="Ma J."/>
        </authorList>
    </citation>
    <scope>NUCLEOTIDE SEQUENCE [LARGE SCALE GENOMIC DNA]</scope>
    <source>
        <strain evidence="10">JCM 17919</strain>
    </source>
</reference>
<feature type="binding site" evidence="8">
    <location>
        <position position="193"/>
    </location>
    <ligand>
        <name>ATP</name>
        <dbReference type="ChEBI" id="CHEBI:30616"/>
    </ligand>
</feature>
<feature type="binding site" evidence="8">
    <location>
        <position position="101"/>
    </location>
    <ligand>
        <name>ATP</name>
        <dbReference type="ChEBI" id="CHEBI:30616"/>
    </ligand>
</feature>
<keyword evidence="6 8" id="KW-0067">ATP-binding</keyword>
<evidence type="ECO:0000256" key="4">
    <source>
        <dbReference type="ARBA" id="ARBA00022723"/>
    </source>
</evidence>
<feature type="binding site" evidence="8">
    <location>
        <position position="200"/>
    </location>
    <ligand>
        <name>ATP</name>
        <dbReference type="ChEBI" id="CHEBI:30616"/>
    </ligand>
</feature>
<comment type="caution">
    <text evidence="9">The sequence shown here is derived from an EMBL/GenBank/DDBJ whole genome shotgun (WGS) entry which is preliminary data.</text>
</comment>
<feature type="binding site" evidence="8">
    <location>
        <position position="103"/>
    </location>
    <ligand>
        <name>ATP</name>
        <dbReference type="ChEBI" id="CHEBI:30616"/>
    </ligand>
</feature>
<dbReference type="Pfam" id="PF02696">
    <property type="entry name" value="SelO"/>
    <property type="match status" value="1"/>
</dbReference>
<protein>
    <recommendedName>
        <fullName evidence="8">Protein nucleotidyltransferase YdiU</fullName>
        <ecNumber evidence="8">2.7.7.-</ecNumber>
    </recommendedName>
    <alternativeName>
        <fullName evidence="8">Protein adenylyltransferase YdiU</fullName>
        <ecNumber evidence="8">2.7.7.108</ecNumber>
    </alternativeName>
    <alternativeName>
        <fullName evidence="8">Protein uridylyltransferase YdiU</fullName>
        <ecNumber evidence="8">2.7.7.-</ecNumber>
    </alternativeName>
</protein>
<keyword evidence="8" id="KW-0464">Manganese</keyword>
<feature type="binding site" evidence="8">
    <location>
        <position position="279"/>
    </location>
    <ligand>
        <name>ATP</name>
        <dbReference type="ChEBI" id="CHEBI:30616"/>
    </ligand>
</feature>
<dbReference type="RefSeq" id="WP_345254641.1">
    <property type="nucleotide sequence ID" value="NZ_BAABGY010000006.1"/>
</dbReference>
<dbReference type="EC" id="2.7.7.108" evidence="8"/>
<comment type="catalytic activity">
    <reaction evidence="8">
        <text>L-histidyl-[protein] + UTP = N(tele)-(5'-uridylyl)-L-histidyl-[protein] + diphosphate</text>
        <dbReference type="Rhea" id="RHEA:83891"/>
        <dbReference type="Rhea" id="RHEA-COMP:9745"/>
        <dbReference type="Rhea" id="RHEA-COMP:20239"/>
        <dbReference type="ChEBI" id="CHEBI:29979"/>
        <dbReference type="ChEBI" id="CHEBI:33019"/>
        <dbReference type="ChEBI" id="CHEBI:46398"/>
        <dbReference type="ChEBI" id="CHEBI:233474"/>
    </reaction>
</comment>
<evidence type="ECO:0000313" key="9">
    <source>
        <dbReference type="EMBL" id="GAA4325926.1"/>
    </source>
</evidence>
<keyword evidence="7 8" id="KW-0460">Magnesium</keyword>
<evidence type="ECO:0000256" key="8">
    <source>
        <dbReference type="HAMAP-Rule" id="MF_00692"/>
    </source>
</evidence>